<sequence>MSEAENKPSSTVIASTQDPAYARRLETLEAQGWKQRLDVQAPYRWNLRRLHPGYTLDIGCGIGRNLTHLEGNGVGVDHNADCVATARERGLTAYSPEEFLGSDDAKIAGFDSLLLAHVIEHLNAPTTDDLIATYAPYVREGGRIIVITPQEAGYRSDSTHVRFVDHAATELLLGKHGWKTASKQSFPFPRVIGRVFPYNEFVVVGERNPDA</sequence>
<dbReference type="InterPro" id="IPR029063">
    <property type="entry name" value="SAM-dependent_MTases_sf"/>
</dbReference>
<reference evidence="1" key="1">
    <citation type="submission" date="2020-05" db="EMBL/GenBank/DDBJ databases">
        <authorList>
            <person name="Chiriac C."/>
            <person name="Salcher M."/>
            <person name="Ghai R."/>
            <person name="Kavagutti S V."/>
        </authorList>
    </citation>
    <scope>NUCLEOTIDE SEQUENCE</scope>
</reference>
<dbReference type="Pfam" id="PF13489">
    <property type="entry name" value="Methyltransf_23"/>
    <property type="match status" value="1"/>
</dbReference>
<gene>
    <name evidence="1" type="ORF">UFOPK3789_01460</name>
</gene>
<protein>
    <submittedName>
        <fullName evidence="1">Unannotated protein</fullName>
    </submittedName>
</protein>
<dbReference type="SUPFAM" id="SSF53335">
    <property type="entry name" value="S-adenosyl-L-methionine-dependent methyltransferases"/>
    <property type="match status" value="1"/>
</dbReference>
<dbReference type="CDD" id="cd02440">
    <property type="entry name" value="AdoMet_MTases"/>
    <property type="match status" value="1"/>
</dbReference>
<dbReference type="AlphaFoldDB" id="A0A6J7LDA5"/>
<evidence type="ECO:0000313" key="1">
    <source>
        <dbReference type="EMBL" id="CAB4963734.1"/>
    </source>
</evidence>
<proteinExistence type="predicted"/>
<dbReference type="Gene3D" id="3.40.50.150">
    <property type="entry name" value="Vaccinia Virus protein VP39"/>
    <property type="match status" value="1"/>
</dbReference>
<dbReference type="EMBL" id="CAFBNL010000150">
    <property type="protein sequence ID" value="CAB4963734.1"/>
    <property type="molecule type" value="Genomic_DNA"/>
</dbReference>
<name>A0A6J7LDA5_9ZZZZ</name>
<organism evidence="1">
    <name type="scientific">freshwater metagenome</name>
    <dbReference type="NCBI Taxonomy" id="449393"/>
    <lineage>
        <taxon>unclassified sequences</taxon>
        <taxon>metagenomes</taxon>
        <taxon>ecological metagenomes</taxon>
    </lineage>
</organism>
<accession>A0A6J7LDA5</accession>